<feature type="region of interest" description="Disordered" evidence="1">
    <location>
        <begin position="113"/>
        <end position="132"/>
    </location>
</feature>
<keyword evidence="4" id="KW-1185">Reference proteome</keyword>
<proteinExistence type="predicted"/>
<keyword evidence="2" id="KW-0812">Transmembrane</keyword>
<protein>
    <submittedName>
        <fullName evidence="3">Uncharacterized protein</fullName>
    </submittedName>
</protein>
<organism evidence="3 4">
    <name type="scientific">Lactuca sativa</name>
    <name type="common">Garden lettuce</name>
    <dbReference type="NCBI Taxonomy" id="4236"/>
    <lineage>
        <taxon>Eukaryota</taxon>
        <taxon>Viridiplantae</taxon>
        <taxon>Streptophyta</taxon>
        <taxon>Embryophyta</taxon>
        <taxon>Tracheophyta</taxon>
        <taxon>Spermatophyta</taxon>
        <taxon>Magnoliopsida</taxon>
        <taxon>eudicotyledons</taxon>
        <taxon>Gunneridae</taxon>
        <taxon>Pentapetalae</taxon>
        <taxon>asterids</taxon>
        <taxon>campanulids</taxon>
        <taxon>Asterales</taxon>
        <taxon>Asteraceae</taxon>
        <taxon>Cichorioideae</taxon>
        <taxon>Cichorieae</taxon>
        <taxon>Lactucinae</taxon>
        <taxon>Lactuca</taxon>
    </lineage>
</organism>
<evidence type="ECO:0000256" key="2">
    <source>
        <dbReference type="SAM" id="Phobius"/>
    </source>
</evidence>
<dbReference type="Proteomes" id="UP000235145">
    <property type="component" value="Unassembled WGS sequence"/>
</dbReference>
<feature type="transmembrane region" description="Helical" evidence="2">
    <location>
        <begin position="325"/>
        <end position="342"/>
    </location>
</feature>
<accession>A0A9R1UYB8</accession>
<feature type="region of interest" description="Disordered" evidence="1">
    <location>
        <begin position="300"/>
        <end position="319"/>
    </location>
</feature>
<gene>
    <name evidence="3" type="ORF">LSAT_V11C700343920</name>
</gene>
<dbReference type="AlphaFoldDB" id="A0A9R1UYB8"/>
<dbReference type="EMBL" id="NBSK02000007">
    <property type="protein sequence ID" value="KAJ0195015.1"/>
    <property type="molecule type" value="Genomic_DNA"/>
</dbReference>
<evidence type="ECO:0000313" key="3">
    <source>
        <dbReference type="EMBL" id="KAJ0195015.1"/>
    </source>
</evidence>
<feature type="region of interest" description="Disordered" evidence="1">
    <location>
        <begin position="343"/>
        <end position="364"/>
    </location>
</feature>
<evidence type="ECO:0000256" key="1">
    <source>
        <dbReference type="SAM" id="MobiDB-lite"/>
    </source>
</evidence>
<keyword evidence="2" id="KW-1133">Transmembrane helix</keyword>
<feature type="transmembrane region" description="Helical" evidence="2">
    <location>
        <begin position="69"/>
        <end position="100"/>
    </location>
</feature>
<evidence type="ECO:0000313" key="4">
    <source>
        <dbReference type="Proteomes" id="UP000235145"/>
    </source>
</evidence>
<reference evidence="3 4" key="1">
    <citation type="journal article" date="2017" name="Nat. Commun.">
        <title>Genome assembly with in vitro proximity ligation data and whole-genome triplication in lettuce.</title>
        <authorList>
            <person name="Reyes-Chin-Wo S."/>
            <person name="Wang Z."/>
            <person name="Yang X."/>
            <person name="Kozik A."/>
            <person name="Arikit S."/>
            <person name="Song C."/>
            <person name="Xia L."/>
            <person name="Froenicke L."/>
            <person name="Lavelle D.O."/>
            <person name="Truco M.J."/>
            <person name="Xia R."/>
            <person name="Zhu S."/>
            <person name="Xu C."/>
            <person name="Xu H."/>
            <person name="Xu X."/>
            <person name="Cox K."/>
            <person name="Korf I."/>
            <person name="Meyers B.C."/>
            <person name="Michelmore R.W."/>
        </authorList>
    </citation>
    <scope>NUCLEOTIDE SEQUENCE [LARGE SCALE GENOMIC DNA]</scope>
    <source>
        <strain evidence="4">cv. Salinas</strain>
        <tissue evidence="3">Seedlings</tissue>
    </source>
</reference>
<name>A0A9R1UYB8_LACSA</name>
<comment type="caution">
    <text evidence="3">The sequence shown here is derived from an EMBL/GenBank/DDBJ whole genome shotgun (WGS) entry which is preliminary data.</text>
</comment>
<sequence length="364" mass="37099">MDDLTNVFNNSLHRLSNENMVRISGSKILTVVAVAMTMVGGGDGGCDGGGDGDGCIDYGGISGGDGGNLVAVAVVAMLAALVMVVVVVLFVVVVAAAVLVGDGIGSGGGSGYGGGGGNGGNNDDVTSPKSRPEKTDFSFMLLKYFQNLKDLHKIRTSRGQSFGSGTALLGIFGISGLASGLENNTGASGYFWHAKRCKTGERREEIGNWVGCPRILFIGGWSLGVRGAYCSTRRVLLPKSSLHASSEPLAASVDTFGVRGEYLGSDQNSYLLHTNSVFDVLYIHAKVNLDYYIAKNGKPGNTGVTDDSSGGGVAGSDGGRKRRQWWWVVVMAVVVVVGGSGGDGGGDGGGGGRWGGNDGGGGGQ</sequence>
<keyword evidence="2" id="KW-0472">Membrane</keyword>